<evidence type="ECO:0000313" key="3">
    <source>
        <dbReference type="Proteomes" id="UP000654075"/>
    </source>
</evidence>
<evidence type="ECO:0000313" key="2">
    <source>
        <dbReference type="EMBL" id="CAE8623062.1"/>
    </source>
</evidence>
<name>A0A813GJK6_POLGL</name>
<gene>
    <name evidence="2" type="ORF">PGLA1383_LOCUS40374</name>
</gene>
<feature type="compositionally biased region" description="Low complexity" evidence="1">
    <location>
        <begin position="265"/>
        <end position="281"/>
    </location>
</feature>
<dbReference type="EMBL" id="CAJNNV010028102">
    <property type="protein sequence ID" value="CAE8623062.1"/>
    <property type="molecule type" value="Genomic_DNA"/>
</dbReference>
<reference evidence="2" key="1">
    <citation type="submission" date="2021-02" db="EMBL/GenBank/DDBJ databases">
        <authorList>
            <person name="Dougan E. K."/>
            <person name="Rhodes N."/>
            <person name="Thang M."/>
            <person name="Chan C."/>
        </authorList>
    </citation>
    <scope>NUCLEOTIDE SEQUENCE</scope>
</reference>
<feature type="region of interest" description="Disordered" evidence="1">
    <location>
        <begin position="1"/>
        <end position="126"/>
    </location>
</feature>
<feature type="non-terminal residue" evidence="2">
    <location>
        <position position="322"/>
    </location>
</feature>
<organism evidence="2 3">
    <name type="scientific">Polarella glacialis</name>
    <name type="common">Dinoflagellate</name>
    <dbReference type="NCBI Taxonomy" id="89957"/>
    <lineage>
        <taxon>Eukaryota</taxon>
        <taxon>Sar</taxon>
        <taxon>Alveolata</taxon>
        <taxon>Dinophyceae</taxon>
        <taxon>Suessiales</taxon>
        <taxon>Suessiaceae</taxon>
        <taxon>Polarella</taxon>
    </lineage>
</organism>
<feature type="region of interest" description="Disordered" evidence="1">
    <location>
        <begin position="265"/>
        <end position="284"/>
    </location>
</feature>
<proteinExistence type="predicted"/>
<comment type="caution">
    <text evidence="2">The sequence shown here is derived from an EMBL/GenBank/DDBJ whole genome shotgun (WGS) entry which is preliminary data.</text>
</comment>
<accession>A0A813GJK6</accession>
<sequence>MAPLRQTQVGARREAGDSTTPERKSRAEVLRAVWGPSGEPGAPDRKRRPQALEEAREPEQRSDTLHVEPGLGREGAAEPLTPEHRPHLRAIRRPSQAEANTSRDLGRTSRERGDKLQEPTSPLRPRKLEFCTMASSTMRRPVVRAAVEEEGCSLNIQLASACLRNSKLSSVRLLQLCSTRCLPGRPGDPGVAPESELLLAAAYSPVEQVLYAAGAGGAGSAPALPLLPRLEALPGDLVDEPLWDEEGASLLGCLVARHGQQLSAAQAAQEEASSSSSASSANSHRPHFCALPALRWLAAQGADLEHLDEAGNGLLHLVDWAQ</sequence>
<feature type="compositionally biased region" description="Basic and acidic residues" evidence="1">
    <location>
        <begin position="104"/>
        <end position="117"/>
    </location>
</feature>
<keyword evidence="3" id="KW-1185">Reference proteome</keyword>
<feature type="compositionally biased region" description="Basic and acidic residues" evidence="1">
    <location>
        <begin position="11"/>
        <end position="29"/>
    </location>
</feature>
<dbReference type="AlphaFoldDB" id="A0A813GJK6"/>
<feature type="compositionally biased region" description="Basic and acidic residues" evidence="1">
    <location>
        <begin position="50"/>
        <end position="66"/>
    </location>
</feature>
<dbReference type="Proteomes" id="UP000654075">
    <property type="component" value="Unassembled WGS sequence"/>
</dbReference>
<evidence type="ECO:0000256" key="1">
    <source>
        <dbReference type="SAM" id="MobiDB-lite"/>
    </source>
</evidence>
<protein>
    <submittedName>
        <fullName evidence="2">Uncharacterized protein</fullName>
    </submittedName>
</protein>